<dbReference type="PANTHER" id="PTHR15032">
    <property type="entry name" value="N-ACYL-PHOSPHATIDYLETHANOLAMINE-HYDROLYZING PHOSPHOLIPASE D"/>
    <property type="match status" value="1"/>
</dbReference>
<dbReference type="OrthoDB" id="9805728at2"/>
<dbReference type="PANTHER" id="PTHR15032:SF4">
    <property type="entry name" value="N-ACYL-PHOSPHATIDYLETHANOLAMINE-HYDROLYZING PHOSPHOLIPASE D"/>
    <property type="match status" value="1"/>
</dbReference>
<gene>
    <name evidence="2" type="ORF">ADIARSV_0894</name>
</gene>
<accession>R9GVY7</accession>
<keyword evidence="3" id="KW-1185">Reference proteome</keyword>
<dbReference type="SUPFAM" id="SSF56281">
    <property type="entry name" value="Metallo-hydrolase/oxidoreductase"/>
    <property type="match status" value="1"/>
</dbReference>
<feature type="domain" description="Metallo-beta-lactamase" evidence="1">
    <location>
        <begin position="116"/>
        <end position="310"/>
    </location>
</feature>
<dbReference type="Gene3D" id="3.60.15.10">
    <property type="entry name" value="Ribonuclease Z/Hydroxyacylglutathione hydrolase-like"/>
    <property type="match status" value="1"/>
</dbReference>
<dbReference type="Proteomes" id="UP000014174">
    <property type="component" value="Unassembled WGS sequence"/>
</dbReference>
<evidence type="ECO:0000313" key="2">
    <source>
        <dbReference type="EMBL" id="EOR95916.1"/>
    </source>
</evidence>
<dbReference type="Pfam" id="PF12706">
    <property type="entry name" value="Lactamase_B_2"/>
    <property type="match status" value="1"/>
</dbReference>
<dbReference type="InterPro" id="IPR036866">
    <property type="entry name" value="RibonucZ/Hydroxyglut_hydro"/>
</dbReference>
<protein>
    <submittedName>
        <fullName evidence="2">Outer membrane protein romA</fullName>
    </submittedName>
</protein>
<name>R9GVY7_9SPHI</name>
<comment type="caution">
    <text evidence="2">The sequence shown here is derived from an EMBL/GenBank/DDBJ whole genome shotgun (WGS) entry which is preliminary data.</text>
</comment>
<proteinExistence type="predicted"/>
<sequence length="365" mass="41395">MAILFTTVFLIAFAILIFMRQPQFGKSPSGKRLELMKQSPNYKDGAFQNIHNTPQLTKGYSYSMILYEFIFKVNPRLCPVDSLPSVKTDLLNLPPDKDVLVWFGHSSYFMQIANKRFLIDPVFSGSISPVPGGGKAFKGADIYTVDDLPEIDYLFISHDHYDHLDFKTIMKLRSKVKKVICGLGVGSHLEYWGYSAENIIEKDWDQQIDLGDGFIVNTVSGRHFSGRTFKRNGSLWMSYVLKTPALKIFIGGDSGYDTHFTEIGKKFGPIDLAILENGQYGDGWKYIHMTSQEVLQASKDLKARRVFPVHSSKFALANHPWDEPLKEITKLAQSESIPLVTPMIGEVVDLMDDKQSFTQWWKGVN</sequence>
<evidence type="ECO:0000259" key="1">
    <source>
        <dbReference type="Pfam" id="PF12706"/>
    </source>
</evidence>
<evidence type="ECO:0000313" key="3">
    <source>
        <dbReference type="Proteomes" id="UP000014174"/>
    </source>
</evidence>
<dbReference type="GO" id="GO:0005737">
    <property type="term" value="C:cytoplasm"/>
    <property type="evidence" value="ECO:0007669"/>
    <property type="project" value="TreeGrafter"/>
</dbReference>
<dbReference type="AlphaFoldDB" id="R9GVY7"/>
<dbReference type="InterPro" id="IPR001279">
    <property type="entry name" value="Metallo-B-lactamas"/>
</dbReference>
<dbReference type="EMBL" id="AQPN01000037">
    <property type="protein sequence ID" value="EOR95916.1"/>
    <property type="molecule type" value="Genomic_DNA"/>
</dbReference>
<organism evidence="2 3">
    <name type="scientific">Arcticibacter svalbardensis MN12-7</name>
    <dbReference type="NCBI Taxonomy" id="1150600"/>
    <lineage>
        <taxon>Bacteria</taxon>
        <taxon>Pseudomonadati</taxon>
        <taxon>Bacteroidota</taxon>
        <taxon>Sphingobacteriia</taxon>
        <taxon>Sphingobacteriales</taxon>
        <taxon>Sphingobacteriaceae</taxon>
        <taxon>Arcticibacter</taxon>
    </lineage>
</organism>
<reference evidence="2 3" key="1">
    <citation type="journal article" date="2013" name="Genome Announc.">
        <title>Draft Genome Sequence of Arcticibacter svalbardensis Strain MN12-7T, a Member of the Family Sphingobacteriaceae Isolated from an Arctic Soil Sample.</title>
        <authorList>
            <person name="Shivaji S."/>
            <person name="Ara S."/>
            <person name="Prasad S."/>
            <person name="Manasa B.P."/>
            <person name="Begum Z."/>
            <person name="Singh A."/>
            <person name="Kumar Pinnaka A."/>
        </authorList>
    </citation>
    <scope>NUCLEOTIDE SEQUENCE [LARGE SCALE GENOMIC DNA]</scope>
    <source>
        <strain evidence="2 3">MN12-7</strain>
    </source>
</reference>
<dbReference type="PATRIC" id="fig|1150600.3.peg.877"/>
<dbReference type="eggNOG" id="COG2220">
    <property type="taxonomic scope" value="Bacteria"/>
</dbReference>
<dbReference type="STRING" id="1150600.ADIARSV_0894"/>